<dbReference type="EMBL" id="BLXY01000005">
    <property type="protein sequence ID" value="GFO64871.1"/>
    <property type="molecule type" value="Genomic_DNA"/>
</dbReference>
<reference evidence="5" key="1">
    <citation type="submission" date="2020-06" db="EMBL/GenBank/DDBJ databases">
        <title>Draft genomic sequecing of Geomonas sp. Red736.</title>
        <authorList>
            <person name="Itoh H."/>
            <person name="Xu Z.X."/>
            <person name="Ushijima N."/>
            <person name="Masuda Y."/>
            <person name="Shiratori Y."/>
            <person name="Senoo K."/>
        </authorList>
    </citation>
    <scope>NUCLEOTIDE SEQUENCE [LARGE SCALE GENOMIC DNA]</scope>
    <source>
        <strain evidence="5">Red736</strain>
    </source>
</reference>
<reference evidence="3" key="2">
    <citation type="journal article" date="2021" name="Int. J. Syst. Evol. Microbiol.">
        <title>Geomonas silvestris sp. nov., Geomonas paludis sp. nov. and Geomonas limicola sp. nov., isolated from terrestrial environments, and emended description of the genus Geomonas.</title>
        <authorList>
            <person name="Itoh H."/>
            <person name="Xu Z."/>
            <person name="Masuda Y."/>
            <person name="Ushijima N."/>
            <person name="Hayakawa C."/>
            <person name="Shiratori Y."/>
            <person name="Senoo K."/>
        </authorList>
    </citation>
    <scope>NUCLEOTIDE SEQUENCE</scope>
    <source>
        <strain evidence="3">Red736</strain>
    </source>
</reference>
<dbReference type="SUPFAM" id="SSF51735">
    <property type="entry name" value="NAD(P)-binding Rossmann-fold domains"/>
    <property type="match status" value="1"/>
</dbReference>
<evidence type="ECO:0000313" key="5">
    <source>
        <dbReference type="Proteomes" id="UP000568888"/>
    </source>
</evidence>
<gene>
    <name evidence="3" type="ORF">GMPD_27900</name>
    <name evidence="4" type="ORF">M1B72_04830</name>
</gene>
<dbReference type="Proteomes" id="UP000831485">
    <property type="component" value="Chromosome"/>
</dbReference>
<dbReference type="AlphaFoldDB" id="A0A6V8MXM8"/>
<evidence type="ECO:0000313" key="3">
    <source>
        <dbReference type="EMBL" id="GFO64871.1"/>
    </source>
</evidence>
<feature type="domain" description="Gfo/Idh/MocA-like oxidoreductase N-terminal" evidence="1">
    <location>
        <begin position="2"/>
        <end position="121"/>
    </location>
</feature>
<dbReference type="InterPro" id="IPR055170">
    <property type="entry name" value="GFO_IDH_MocA-like_dom"/>
</dbReference>
<dbReference type="PANTHER" id="PTHR43377">
    <property type="entry name" value="BILIVERDIN REDUCTASE A"/>
    <property type="match status" value="1"/>
</dbReference>
<feature type="domain" description="GFO/IDH/MocA-like oxidoreductase" evidence="2">
    <location>
        <begin position="130"/>
        <end position="232"/>
    </location>
</feature>
<dbReference type="Gene3D" id="3.30.360.10">
    <property type="entry name" value="Dihydrodipicolinate Reductase, domain 2"/>
    <property type="match status" value="1"/>
</dbReference>
<sequence>MINVGIVGFGYWGPNVARNFSITPGAKVVAISDADDKSLQRAAVSYPGARMEKDCESILTAKDIDVVAIVTPVSSHFSIAKKALENGKHIFIEKPFTASVAEAEKLIEIAETHKVKIMVDHTFLFTGAVKKIKELIDDGILGDLYYFDSIRVNLGLFQKDVNVVWDLAPHDLSIMDHILHMDPVAVTATGVAHFRNQLEDVAYITIYFPGNVIAHLNVNWLSPVKIRTTLIGGQKKMLVWNDLVSDEKIRVYDKGVEGLDSLEMESKEKAYGLRLSYRSGDMWAPRVTQVEALQGEASYFIDCINNNITPKNDGYAGLRVVRMLEAIKKSLSGGGALVRLD</sequence>
<dbReference type="Proteomes" id="UP000568888">
    <property type="component" value="Unassembled WGS sequence"/>
</dbReference>
<proteinExistence type="predicted"/>
<evidence type="ECO:0000259" key="2">
    <source>
        <dbReference type="Pfam" id="PF22725"/>
    </source>
</evidence>
<dbReference type="InterPro" id="IPR000683">
    <property type="entry name" value="Gfo/Idh/MocA-like_OxRdtase_N"/>
</dbReference>
<dbReference type="EMBL" id="CP096574">
    <property type="protein sequence ID" value="UPU37035.1"/>
    <property type="molecule type" value="Genomic_DNA"/>
</dbReference>
<evidence type="ECO:0000313" key="6">
    <source>
        <dbReference type="Proteomes" id="UP000831485"/>
    </source>
</evidence>
<dbReference type="Gene3D" id="3.40.50.720">
    <property type="entry name" value="NAD(P)-binding Rossmann-like Domain"/>
    <property type="match status" value="1"/>
</dbReference>
<protein>
    <submittedName>
        <fullName evidence="3 4">Oxidoreductase</fullName>
    </submittedName>
</protein>
<keyword evidence="6" id="KW-1185">Reference proteome</keyword>
<evidence type="ECO:0000259" key="1">
    <source>
        <dbReference type="Pfam" id="PF01408"/>
    </source>
</evidence>
<name>A0A6V8MXM8_9BACT</name>
<dbReference type="SUPFAM" id="SSF55347">
    <property type="entry name" value="Glyceraldehyde-3-phosphate dehydrogenase-like, C-terminal domain"/>
    <property type="match status" value="1"/>
</dbReference>
<dbReference type="Pfam" id="PF22725">
    <property type="entry name" value="GFO_IDH_MocA_C3"/>
    <property type="match status" value="1"/>
</dbReference>
<dbReference type="InterPro" id="IPR036291">
    <property type="entry name" value="NAD(P)-bd_dom_sf"/>
</dbReference>
<reference evidence="4" key="3">
    <citation type="submission" date="2022-04" db="EMBL/GenBank/DDBJ databases">
        <authorList>
            <person name="Liu G."/>
        </authorList>
    </citation>
    <scope>NUCLEOTIDE SEQUENCE</scope>
    <source>
        <strain evidence="4">RG22</strain>
    </source>
</reference>
<organism evidence="3 5">
    <name type="scientific">Geomonas paludis</name>
    <dbReference type="NCBI Taxonomy" id="2740185"/>
    <lineage>
        <taxon>Bacteria</taxon>
        <taxon>Pseudomonadati</taxon>
        <taxon>Thermodesulfobacteriota</taxon>
        <taxon>Desulfuromonadia</taxon>
        <taxon>Geobacterales</taxon>
        <taxon>Geobacteraceae</taxon>
        <taxon>Geomonas</taxon>
    </lineage>
</organism>
<evidence type="ECO:0000313" key="4">
    <source>
        <dbReference type="EMBL" id="UPU37035.1"/>
    </source>
</evidence>
<dbReference type="GO" id="GO:0000166">
    <property type="term" value="F:nucleotide binding"/>
    <property type="evidence" value="ECO:0007669"/>
    <property type="project" value="InterPro"/>
</dbReference>
<dbReference type="RefSeq" id="WP_183348377.1">
    <property type="nucleotide sequence ID" value="NZ_BLXY01000005.1"/>
</dbReference>
<dbReference type="Pfam" id="PF01408">
    <property type="entry name" value="GFO_IDH_MocA"/>
    <property type="match status" value="1"/>
</dbReference>
<dbReference type="PANTHER" id="PTHR43377:SF6">
    <property type="entry name" value="GFO_IDH_MOCA-LIKE OXIDOREDUCTASE N-TERMINAL DOMAIN-CONTAINING PROTEIN"/>
    <property type="match status" value="1"/>
</dbReference>
<accession>A0A6V8MXM8</accession>
<dbReference type="InterPro" id="IPR051450">
    <property type="entry name" value="Gfo/Idh/MocA_Oxidoreductases"/>
</dbReference>